<keyword evidence="3" id="KW-0812">Transmembrane</keyword>
<dbReference type="InterPro" id="IPR002509">
    <property type="entry name" value="NODB_dom"/>
</dbReference>
<name>A0A2M6T0F1_9BACT</name>
<comment type="subcellular location">
    <subcellularLocation>
        <location evidence="1">Secreted</location>
    </subcellularLocation>
</comment>
<reference evidence="6" key="1">
    <citation type="submission" date="2017-09" db="EMBL/GenBank/DDBJ databases">
        <title>Depth-based differentiation of microbial function through sediment-hosted aquifers and enrichment of novel symbionts in the deep terrestrial subsurface.</title>
        <authorList>
            <person name="Probst A.J."/>
            <person name="Ladd B."/>
            <person name="Jarett J.K."/>
            <person name="Geller-Mcgrath D.E."/>
            <person name="Sieber C.M.K."/>
            <person name="Emerson J.B."/>
            <person name="Anantharaman K."/>
            <person name="Thomas B.C."/>
            <person name="Malmstrom R."/>
            <person name="Stieglmeier M."/>
            <person name="Klingl A."/>
            <person name="Woyke T."/>
            <person name="Ryan C.M."/>
            <person name="Banfield J.F."/>
        </authorList>
    </citation>
    <scope>NUCLEOTIDE SEQUENCE [LARGE SCALE GENOMIC DNA]</scope>
</reference>
<accession>A0A2M6T0F1</accession>
<dbReference type="Pfam" id="PF01522">
    <property type="entry name" value="Polysacc_deac_1"/>
    <property type="match status" value="1"/>
</dbReference>
<dbReference type="GO" id="GO:0016810">
    <property type="term" value="F:hydrolase activity, acting on carbon-nitrogen (but not peptide) bonds"/>
    <property type="evidence" value="ECO:0007669"/>
    <property type="project" value="InterPro"/>
</dbReference>
<dbReference type="SUPFAM" id="SSF88713">
    <property type="entry name" value="Glycoside hydrolase/deacetylase"/>
    <property type="match status" value="1"/>
</dbReference>
<dbReference type="AlphaFoldDB" id="A0A2M6T0F1"/>
<evidence type="ECO:0000313" key="6">
    <source>
        <dbReference type="Proteomes" id="UP000229390"/>
    </source>
</evidence>
<organism evidence="5 6">
    <name type="scientific">Candidatus Nealsonbacteria bacterium CG08_land_8_20_14_0_20_43_11</name>
    <dbReference type="NCBI Taxonomy" id="1974706"/>
    <lineage>
        <taxon>Bacteria</taxon>
        <taxon>Candidatus Nealsoniibacteriota</taxon>
    </lineage>
</organism>
<dbReference type="InterPro" id="IPR051398">
    <property type="entry name" value="Polysacch_Deacetylase"/>
</dbReference>
<feature type="transmembrane region" description="Helical" evidence="3">
    <location>
        <begin position="17"/>
        <end position="34"/>
    </location>
</feature>
<dbReference type="EMBL" id="PEYE01000042">
    <property type="protein sequence ID" value="PIS38645.1"/>
    <property type="molecule type" value="Genomic_DNA"/>
</dbReference>
<dbReference type="InterPro" id="IPR011330">
    <property type="entry name" value="Glyco_hydro/deAcase_b/a-brl"/>
</dbReference>
<evidence type="ECO:0000256" key="2">
    <source>
        <dbReference type="ARBA" id="ARBA00022729"/>
    </source>
</evidence>
<dbReference type="GO" id="GO:0005576">
    <property type="term" value="C:extracellular region"/>
    <property type="evidence" value="ECO:0007669"/>
    <property type="project" value="UniProtKB-SubCell"/>
</dbReference>
<evidence type="ECO:0000256" key="3">
    <source>
        <dbReference type="SAM" id="Phobius"/>
    </source>
</evidence>
<gene>
    <name evidence="5" type="ORF">COT34_02595</name>
</gene>
<evidence type="ECO:0000313" key="5">
    <source>
        <dbReference type="EMBL" id="PIS38645.1"/>
    </source>
</evidence>
<sequence length="244" mass="28492">MMMVCDMKQFKYKIRDILIYFIYYSGFSWLRLWILRLTKKPLLRVIAYHEIKDSQRQSFQKQLAFLQKKFNIISPDDFLNKRLSKKKINILISFDDAHQTWLKNVLSVLKERGLWAIFFTQGGAEGLAKEIFNNGFTLGGHTLSHKRLPALSSEELKNELKNNNLVFFAYPFGDKKSFSPVVIEQVKAAGYQYAFTILPGFNTRKTNKFLLHRDSVDPSWSEKFLKIWLSGAYDSKSFVASLSF</sequence>
<comment type="caution">
    <text evidence="5">The sequence shown here is derived from an EMBL/GenBank/DDBJ whole genome shotgun (WGS) entry which is preliminary data.</text>
</comment>
<dbReference type="Proteomes" id="UP000229390">
    <property type="component" value="Unassembled WGS sequence"/>
</dbReference>
<proteinExistence type="predicted"/>
<dbReference type="CDD" id="cd10918">
    <property type="entry name" value="CE4_NodB_like_5s_6s"/>
    <property type="match status" value="1"/>
</dbReference>
<evidence type="ECO:0000259" key="4">
    <source>
        <dbReference type="Pfam" id="PF01522"/>
    </source>
</evidence>
<protein>
    <recommendedName>
        <fullName evidence="4">NodB homology domain-containing protein</fullName>
    </recommendedName>
</protein>
<dbReference type="GO" id="GO:0005975">
    <property type="term" value="P:carbohydrate metabolic process"/>
    <property type="evidence" value="ECO:0007669"/>
    <property type="project" value="InterPro"/>
</dbReference>
<feature type="domain" description="NodB homology" evidence="4">
    <location>
        <begin position="85"/>
        <end position="193"/>
    </location>
</feature>
<dbReference type="PANTHER" id="PTHR34216:SF3">
    <property type="entry name" value="POLY-BETA-1,6-N-ACETYL-D-GLUCOSAMINE N-DEACETYLASE"/>
    <property type="match status" value="1"/>
</dbReference>
<dbReference type="PANTHER" id="PTHR34216">
    <property type="match status" value="1"/>
</dbReference>
<keyword evidence="3" id="KW-1133">Transmembrane helix</keyword>
<keyword evidence="2" id="KW-0732">Signal</keyword>
<dbReference type="Gene3D" id="3.20.20.370">
    <property type="entry name" value="Glycoside hydrolase/deacetylase"/>
    <property type="match status" value="1"/>
</dbReference>
<evidence type="ECO:0000256" key="1">
    <source>
        <dbReference type="ARBA" id="ARBA00004613"/>
    </source>
</evidence>
<keyword evidence="3" id="KW-0472">Membrane</keyword>